<dbReference type="Gene3D" id="3.40.50.2020">
    <property type="match status" value="1"/>
</dbReference>
<dbReference type="EMBL" id="PVNL01000004">
    <property type="protein sequence ID" value="PRQ09986.1"/>
    <property type="molecule type" value="Genomic_DNA"/>
</dbReference>
<dbReference type="OrthoDB" id="5421180at2"/>
<accession>A0A2S9YY16</accession>
<proteinExistence type="predicted"/>
<dbReference type="AlphaFoldDB" id="A0A2S9YY16"/>
<dbReference type="InterPro" id="IPR000836">
    <property type="entry name" value="PRTase_dom"/>
</dbReference>
<feature type="domain" description="Phosphoribosyltransferase" evidence="2">
    <location>
        <begin position="18"/>
        <end position="184"/>
    </location>
</feature>
<comment type="caution">
    <text evidence="3">The sequence shown here is derived from an EMBL/GenBank/DDBJ whole genome shotgun (WGS) entry which is preliminary data.</text>
</comment>
<evidence type="ECO:0000256" key="1">
    <source>
        <dbReference type="SAM" id="MobiDB-lite"/>
    </source>
</evidence>
<feature type="compositionally biased region" description="Basic and acidic residues" evidence="1">
    <location>
        <begin position="231"/>
        <end position="240"/>
    </location>
</feature>
<dbReference type="RefSeq" id="WP_106087298.1">
    <property type="nucleotide sequence ID" value="NZ_PVNL01000004.1"/>
</dbReference>
<dbReference type="Pfam" id="PF00156">
    <property type="entry name" value="Pribosyltran"/>
    <property type="match status" value="1"/>
</dbReference>
<dbReference type="Gene3D" id="3.30.1310.20">
    <property type="entry name" value="PRTase-like"/>
    <property type="match status" value="1"/>
</dbReference>
<dbReference type="InterPro" id="IPR029057">
    <property type="entry name" value="PRTase-like"/>
</dbReference>
<evidence type="ECO:0000259" key="2">
    <source>
        <dbReference type="Pfam" id="PF00156"/>
    </source>
</evidence>
<feature type="compositionally biased region" description="Low complexity" evidence="1">
    <location>
        <begin position="216"/>
        <end position="226"/>
    </location>
</feature>
<keyword evidence="3" id="KW-0808">Transferase</keyword>
<dbReference type="GO" id="GO:0016740">
    <property type="term" value="F:transferase activity"/>
    <property type="evidence" value="ECO:0007669"/>
    <property type="project" value="UniProtKB-KW"/>
</dbReference>
<gene>
    <name evidence="3" type="ORF">ENSA7_01920</name>
</gene>
<sequence>MLGDDIDLPLRDRSTAGRALATALAGQYADEDPLVLALPRGGVPVAFEIADQLGATLDIMLVRKLGVPGHAELAAGAIASGGVRILNRDIIRNLGVSDRAIDAVAAAEQRELERRERVYRGDQPRPELAGRVVILVDDGVATGATMRAAIAALRKSRPARVVVAVPVGAPDTVRVLEREADHVVCLATPSPFWAIGQWYQDFNQTSDEQVRQLLAAAQHSSTAASTPGHPRVGDKPGSRL</sequence>
<dbReference type="SUPFAM" id="SSF53271">
    <property type="entry name" value="PRTase-like"/>
    <property type="match status" value="1"/>
</dbReference>
<reference evidence="3 4" key="1">
    <citation type="submission" date="2018-03" db="EMBL/GenBank/DDBJ databases">
        <title>Draft Genome Sequences of the Obligatory Marine Myxobacteria Enhygromyxa salina SWB007.</title>
        <authorList>
            <person name="Poehlein A."/>
            <person name="Moghaddam J.A."/>
            <person name="Harms H."/>
            <person name="Alanjari M."/>
            <person name="Koenig G.M."/>
            <person name="Daniel R."/>
            <person name="Schaeberle T.F."/>
        </authorList>
    </citation>
    <scope>NUCLEOTIDE SEQUENCE [LARGE SCALE GENOMIC DNA]</scope>
    <source>
        <strain evidence="3 4">SWB007</strain>
    </source>
</reference>
<dbReference type="CDD" id="cd06223">
    <property type="entry name" value="PRTases_typeI"/>
    <property type="match status" value="1"/>
</dbReference>
<name>A0A2S9YY16_9BACT</name>
<evidence type="ECO:0000313" key="3">
    <source>
        <dbReference type="EMBL" id="PRQ09986.1"/>
    </source>
</evidence>
<dbReference type="Proteomes" id="UP000238823">
    <property type="component" value="Unassembled WGS sequence"/>
</dbReference>
<evidence type="ECO:0000313" key="4">
    <source>
        <dbReference type="Proteomes" id="UP000238823"/>
    </source>
</evidence>
<feature type="region of interest" description="Disordered" evidence="1">
    <location>
        <begin position="216"/>
        <end position="240"/>
    </location>
</feature>
<protein>
    <submittedName>
        <fullName evidence="3">Putative phosphoribosyl transferase</fullName>
    </submittedName>
</protein>
<organism evidence="3 4">
    <name type="scientific">Enhygromyxa salina</name>
    <dbReference type="NCBI Taxonomy" id="215803"/>
    <lineage>
        <taxon>Bacteria</taxon>
        <taxon>Pseudomonadati</taxon>
        <taxon>Myxococcota</taxon>
        <taxon>Polyangia</taxon>
        <taxon>Nannocystales</taxon>
        <taxon>Nannocystaceae</taxon>
        <taxon>Enhygromyxa</taxon>
    </lineage>
</organism>